<dbReference type="InterPro" id="IPR002156">
    <property type="entry name" value="RNaseH_domain"/>
</dbReference>
<keyword evidence="1" id="KW-0472">Membrane</keyword>
<feature type="domain" description="RNase H type-1" evidence="2">
    <location>
        <begin position="111"/>
        <end position="194"/>
    </location>
</feature>
<keyword evidence="1" id="KW-1133">Transmembrane helix</keyword>
<gene>
    <name evidence="3" type="ORF">Dsin_008567</name>
</gene>
<dbReference type="AlphaFoldDB" id="A0AAE0EBA3"/>
<dbReference type="InterPro" id="IPR044730">
    <property type="entry name" value="RNase_H-like_dom_plant"/>
</dbReference>
<comment type="caution">
    <text evidence="3">The sequence shown here is derived from an EMBL/GenBank/DDBJ whole genome shotgun (WGS) entry which is preliminary data.</text>
</comment>
<evidence type="ECO:0000313" key="3">
    <source>
        <dbReference type="EMBL" id="KAK3221542.1"/>
    </source>
</evidence>
<keyword evidence="1" id="KW-0812">Transmembrane</keyword>
<dbReference type="GO" id="GO:0003676">
    <property type="term" value="F:nucleic acid binding"/>
    <property type="evidence" value="ECO:0007669"/>
    <property type="project" value="InterPro"/>
</dbReference>
<dbReference type="PANTHER" id="PTHR47074">
    <property type="entry name" value="BNAC02G40300D PROTEIN"/>
    <property type="match status" value="1"/>
</dbReference>
<dbReference type="InterPro" id="IPR052929">
    <property type="entry name" value="RNase_H-like_EbsB-rel"/>
</dbReference>
<accession>A0AAE0EBA3</accession>
<evidence type="ECO:0000259" key="2">
    <source>
        <dbReference type="Pfam" id="PF13456"/>
    </source>
</evidence>
<protein>
    <recommendedName>
        <fullName evidence="2">RNase H type-1 domain-containing protein</fullName>
    </recommendedName>
</protein>
<dbReference type="GO" id="GO:0004523">
    <property type="term" value="F:RNA-DNA hybrid ribonuclease activity"/>
    <property type="evidence" value="ECO:0007669"/>
    <property type="project" value="InterPro"/>
</dbReference>
<name>A0AAE0EBA3_9ROSI</name>
<dbReference type="EMBL" id="JANJYJ010000003">
    <property type="protein sequence ID" value="KAK3221542.1"/>
    <property type="molecule type" value="Genomic_DNA"/>
</dbReference>
<evidence type="ECO:0000256" key="1">
    <source>
        <dbReference type="SAM" id="Phobius"/>
    </source>
</evidence>
<sequence length="204" mass="22484">MCGRGAIKTGSWWKDMDIIKTNFVKEDAIAILSIPLGGSRLAVACFVSYVQLCGVPCSLETQWFMIPLFVMILRLLLGRSILRPIFKMVIAVGTYPRPILPRPLKFGSIQLQIAKALAILRGILFVMDASLSPLSVESNAAVVVKWFNNGSHQSSEVGVILSDIISLVKDQRCVSINHTPLDGNHVAHLLAKYALCCNEDRLYT</sequence>
<feature type="transmembrane region" description="Helical" evidence="1">
    <location>
        <begin position="28"/>
        <end position="49"/>
    </location>
</feature>
<reference evidence="3" key="1">
    <citation type="journal article" date="2023" name="Plant J.">
        <title>Genome sequences and population genomics provide insights into the demographic history, inbreeding, and mutation load of two 'living fossil' tree species of Dipteronia.</title>
        <authorList>
            <person name="Feng Y."/>
            <person name="Comes H.P."/>
            <person name="Chen J."/>
            <person name="Zhu S."/>
            <person name="Lu R."/>
            <person name="Zhang X."/>
            <person name="Li P."/>
            <person name="Qiu J."/>
            <person name="Olsen K.M."/>
            <person name="Qiu Y."/>
        </authorList>
    </citation>
    <scope>NUCLEOTIDE SEQUENCE</scope>
    <source>
        <strain evidence="3">NBL</strain>
    </source>
</reference>
<dbReference type="PANTHER" id="PTHR47074:SF11">
    <property type="entry name" value="REVERSE TRANSCRIPTASE-LIKE PROTEIN"/>
    <property type="match status" value="1"/>
</dbReference>
<evidence type="ECO:0000313" key="4">
    <source>
        <dbReference type="Proteomes" id="UP001281410"/>
    </source>
</evidence>
<dbReference type="Proteomes" id="UP001281410">
    <property type="component" value="Unassembled WGS sequence"/>
</dbReference>
<dbReference type="Gene3D" id="3.30.420.10">
    <property type="entry name" value="Ribonuclease H-like superfamily/Ribonuclease H"/>
    <property type="match status" value="1"/>
</dbReference>
<dbReference type="CDD" id="cd06222">
    <property type="entry name" value="RNase_H_like"/>
    <property type="match status" value="1"/>
</dbReference>
<dbReference type="Pfam" id="PF13456">
    <property type="entry name" value="RVT_3"/>
    <property type="match status" value="1"/>
</dbReference>
<feature type="transmembrane region" description="Helical" evidence="1">
    <location>
        <begin position="61"/>
        <end position="77"/>
    </location>
</feature>
<proteinExistence type="predicted"/>
<dbReference type="InterPro" id="IPR036397">
    <property type="entry name" value="RNaseH_sf"/>
</dbReference>
<keyword evidence="4" id="KW-1185">Reference proteome</keyword>
<organism evidence="3 4">
    <name type="scientific">Dipteronia sinensis</name>
    <dbReference type="NCBI Taxonomy" id="43782"/>
    <lineage>
        <taxon>Eukaryota</taxon>
        <taxon>Viridiplantae</taxon>
        <taxon>Streptophyta</taxon>
        <taxon>Embryophyta</taxon>
        <taxon>Tracheophyta</taxon>
        <taxon>Spermatophyta</taxon>
        <taxon>Magnoliopsida</taxon>
        <taxon>eudicotyledons</taxon>
        <taxon>Gunneridae</taxon>
        <taxon>Pentapetalae</taxon>
        <taxon>rosids</taxon>
        <taxon>malvids</taxon>
        <taxon>Sapindales</taxon>
        <taxon>Sapindaceae</taxon>
        <taxon>Hippocastanoideae</taxon>
        <taxon>Acereae</taxon>
        <taxon>Dipteronia</taxon>
    </lineage>
</organism>